<keyword evidence="4" id="KW-1185">Reference proteome</keyword>
<accession>H3NP01</accession>
<sequence>MSEEKKLILNMLKEGKITEDEALKLLDAIGEKEKKEEEKTNFAEKEASFENSVNNFVNKILSGVETAINKAGDVINNMDFDISNINIAGSKFNANTTKTYKIEDIEEPINFFVNNLQGAIQIQSHNQDYIECIAIINYDNKYHDENDEFLIHKIEDNNHYFGIDLNKNNWNFKSQLIINLPKDKLNSIKVRNSNSKIQANNFDIDNVIFETTNARIEFSNITSKSINATTTNAKIEAINVGTDKIVTNTTNSKISLSEIKSDELEAYTTNGKINLTKLNVVDVIAQNTNGSLYVSNIFDDTNKLDLSSTNGGIYIEGLNFERSIKASLSARNSDVISPKFSKIYRDKHSTKAYTENYDENAENTLDITAVTTNGKISIL</sequence>
<dbReference type="Pfam" id="PF13349">
    <property type="entry name" value="DUF4097"/>
    <property type="match status" value="1"/>
</dbReference>
<reference evidence="3 4" key="1">
    <citation type="submission" date="2012-01" db="EMBL/GenBank/DDBJ databases">
        <title>The Genome Sequence of Helcococcus kunzii ATCC 51366.</title>
        <authorList>
            <consortium name="The Broad Institute Genome Sequencing Platform"/>
            <person name="Earl A."/>
            <person name="Ward D."/>
            <person name="Feldgarden M."/>
            <person name="Gevers D."/>
            <person name="Huys G."/>
            <person name="Young S.K."/>
            <person name="Zeng Q."/>
            <person name="Gargeya S."/>
            <person name="Fitzgerald M."/>
            <person name="Haas B."/>
            <person name="Abouelleil A."/>
            <person name="Alvarado L."/>
            <person name="Arachchi H.M."/>
            <person name="Berlin A."/>
            <person name="Chapman S.B."/>
            <person name="Gearin G."/>
            <person name="Goldberg J."/>
            <person name="Griggs A."/>
            <person name="Gujja S."/>
            <person name="Hansen M."/>
            <person name="Heiman D."/>
            <person name="Howarth C."/>
            <person name="Larimer J."/>
            <person name="Lui A."/>
            <person name="MacDonald P.J.P."/>
            <person name="McCowen C."/>
            <person name="Montmayeur A."/>
            <person name="Murphy C."/>
            <person name="Neiman D."/>
            <person name="Pearson M."/>
            <person name="Priest M."/>
            <person name="Roberts A."/>
            <person name="Saif S."/>
            <person name="Shea T."/>
            <person name="Sisk P."/>
            <person name="Stolte C."/>
            <person name="Sykes S."/>
            <person name="Wortman J."/>
            <person name="Nusbaum C."/>
            <person name="Birren B."/>
        </authorList>
    </citation>
    <scope>NUCLEOTIDE SEQUENCE [LARGE SCALE GENOMIC DNA]</scope>
    <source>
        <strain evidence="3 4">ATCC 51366</strain>
    </source>
</reference>
<dbReference type="AlphaFoldDB" id="H3NP01"/>
<organism evidence="3 4">
    <name type="scientific">Helcococcus kunzii ATCC 51366</name>
    <dbReference type="NCBI Taxonomy" id="883114"/>
    <lineage>
        <taxon>Bacteria</taxon>
        <taxon>Bacillati</taxon>
        <taxon>Bacillota</taxon>
        <taxon>Tissierellia</taxon>
        <taxon>Tissierellales</taxon>
        <taxon>Peptoniphilaceae</taxon>
        <taxon>Helcococcus</taxon>
    </lineage>
</organism>
<name>H3NP01_9FIRM</name>
<dbReference type="GeneID" id="96999053"/>
<dbReference type="HOGENOM" id="CLU_791417_0_0_9"/>
<dbReference type="OrthoDB" id="2240743at2"/>
<dbReference type="STRING" id="883114.HMPREF9709_01062"/>
<dbReference type="eggNOG" id="COG3595">
    <property type="taxonomic scope" value="Bacteria"/>
</dbReference>
<evidence type="ECO:0000259" key="2">
    <source>
        <dbReference type="Pfam" id="PF22746"/>
    </source>
</evidence>
<dbReference type="InterPro" id="IPR053959">
    <property type="entry name" value="YvlB/LiaX_N"/>
</dbReference>
<dbReference type="EMBL" id="AGEI01000021">
    <property type="protein sequence ID" value="EHR34126.1"/>
    <property type="molecule type" value="Genomic_DNA"/>
</dbReference>
<dbReference type="Proteomes" id="UP000004191">
    <property type="component" value="Unassembled WGS sequence"/>
</dbReference>
<dbReference type="RefSeq" id="WP_005398561.1">
    <property type="nucleotide sequence ID" value="NZ_JH601088.1"/>
</dbReference>
<gene>
    <name evidence="3" type="ORF">HMPREF9709_01062</name>
</gene>
<evidence type="ECO:0000313" key="4">
    <source>
        <dbReference type="Proteomes" id="UP000004191"/>
    </source>
</evidence>
<dbReference type="PATRIC" id="fig|883114.3.peg.1053"/>
<feature type="domain" description="YvlB/LiaX N-terminal" evidence="2">
    <location>
        <begin position="3"/>
        <end position="34"/>
    </location>
</feature>
<protein>
    <submittedName>
        <fullName evidence="3">Uncharacterized protein</fullName>
    </submittedName>
</protein>
<proteinExistence type="predicted"/>
<evidence type="ECO:0000313" key="3">
    <source>
        <dbReference type="EMBL" id="EHR34126.1"/>
    </source>
</evidence>
<comment type="caution">
    <text evidence="3">The sequence shown here is derived from an EMBL/GenBank/DDBJ whole genome shotgun (WGS) entry which is preliminary data.</text>
</comment>
<dbReference type="InterPro" id="IPR025164">
    <property type="entry name" value="Toastrack_DUF4097"/>
</dbReference>
<dbReference type="Pfam" id="PF22746">
    <property type="entry name" value="SHOCT-like_DUF2089-C"/>
    <property type="match status" value="1"/>
</dbReference>
<evidence type="ECO:0000259" key="1">
    <source>
        <dbReference type="Pfam" id="PF13349"/>
    </source>
</evidence>
<feature type="domain" description="DUF4097" evidence="1">
    <location>
        <begin position="120"/>
        <end position="378"/>
    </location>
</feature>